<dbReference type="KEGG" id="cei:CEPID_07230"/>
<reference evidence="1 2" key="1">
    <citation type="submission" date="2015-05" db="EMBL/GenBank/DDBJ databases">
        <title>Complete genome sequence of Corynebacterium epidermidicanis DSM 45586, isolated from the skin of a dog suffering from pruritus.</title>
        <authorList>
            <person name="Ruckert C."/>
            <person name="Albersmeier A."/>
            <person name="Winkler A."/>
            <person name="Tauch A."/>
        </authorList>
    </citation>
    <scope>NUCLEOTIDE SEQUENCE [LARGE SCALE GENOMIC DNA]</scope>
    <source>
        <strain evidence="1 2">DSM 45586</strain>
    </source>
</reference>
<organism evidence="1 2">
    <name type="scientific">Corynebacterium epidermidicanis</name>
    <dbReference type="NCBI Taxonomy" id="1050174"/>
    <lineage>
        <taxon>Bacteria</taxon>
        <taxon>Bacillati</taxon>
        <taxon>Actinomycetota</taxon>
        <taxon>Actinomycetes</taxon>
        <taxon>Mycobacteriales</taxon>
        <taxon>Corynebacteriaceae</taxon>
        <taxon>Corynebacterium</taxon>
    </lineage>
</organism>
<name>A0A0G3GWT1_9CORY</name>
<accession>A0A0G3GWT1</accession>
<proteinExistence type="predicted"/>
<evidence type="ECO:0000313" key="2">
    <source>
        <dbReference type="Proteomes" id="UP000035368"/>
    </source>
</evidence>
<dbReference type="Proteomes" id="UP000035368">
    <property type="component" value="Chromosome"/>
</dbReference>
<evidence type="ECO:0000313" key="1">
    <source>
        <dbReference type="EMBL" id="AKK03297.1"/>
    </source>
</evidence>
<dbReference type="AlphaFoldDB" id="A0A0G3GWT1"/>
<dbReference type="EMBL" id="CP011541">
    <property type="protein sequence ID" value="AKK03297.1"/>
    <property type="molecule type" value="Genomic_DNA"/>
</dbReference>
<dbReference type="STRING" id="1050174.CEPID_07230"/>
<protein>
    <submittedName>
        <fullName evidence="1">Uncharacterized protein</fullName>
    </submittedName>
</protein>
<keyword evidence="2" id="KW-1185">Reference proteome</keyword>
<gene>
    <name evidence="1" type="ORF">CEPID_07230</name>
</gene>
<dbReference type="PATRIC" id="fig|1050174.4.peg.1457"/>
<sequence>MKRYVTDYINLSIDADVAVAKAGPQTCLTESRRAFTTGGTGNISFIHCDRFPIFRAHDVRTFRGNSRGIDAAGLYRGC</sequence>